<dbReference type="Proteomes" id="UP000694941">
    <property type="component" value="Unplaced"/>
</dbReference>
<accession>A0ABM1B2J5</accession>
<keyword evidence="1 3" id="KW-0732">Signal</keyword>
<evidence type="ECO:0000313" key="6">
    <source>
        <dbReference type="Proteomes" id="UP000694941"/>
    </source>
</evidence>
<evidence type="ECO:0000259" key="5">
    <source>
        <dbReference type="PROSITE" id="PS51041"/>
    </source>
</evidence>
<keyword evidence="2" id="KW-1015">Disulfide bond</keyword>
<name>A0ABM1B2J5_LIMPO</name>
<feature type="domain" description="FAS1" evidence="4">
    <location>
        <begin position="374"/>
        <end position="506"/>
    </location>
</feature>
<dbReference type="Gene3D" id="2.30.180.10">
    <property type="entry name" value="FAS1 domain"/>
    <property type="match status" value="4"/>
</dbReference>
<evidence type="ECO:0000259" key="4">
    <source>
        <dbReference type="PROSITE" id="PS50213"/>
    </source>
</evidence>
<feature type="domain" description="FAS1" evidence="4">
    <location>
        <begin position="97"/>
        <end position="231"/>
    </location>
</feature>
<evidence type="ECO:0000313" key="7">
    <source>
        <dbReference type="RefSeq" id="XP_013773497.2"/>
    </source>
</evidence>
<dbReference type="RefSeq" id="XP_013773497.2">
    <property type="nucleotide sequence ID" value="XM_013918043.2"/>
</dbReference>
<dbReference type="InterPro" id="IPR000782">
    <property type="entry name" value="FAS1_domain"/>
</dbReference>
<dbReference type="GeneID" id="106458520"/>
<dbReference type="InterPro" id="IPR036378">
    <property type="entry name" value="FAS1_dom_sf"/>
</dbReference>
<gene>
    <name evidence="7" type="primary">LOC106458520</name>
</gene>
<proteinExistence type="predicted"/>
<sequence length="660" mass="75172">MEYLLHWKSFLFLALTLSTSPLIQCRRVPWWHIKMAQSQGPNTCAVEEVPGTNKKYWTECKYWMNREICGVKTVIRYECCEGFQQVKHKPGCSGVKPMTNVLDTARDLGATYFVDYLTKAGLSDSLRQAGAAVTLFAPTNEAFETMGPREREKFEESLKKPESPYLLYHMVGRKLHSTDFDADLEIESLYDGQKLRINRYSNGMITVNCGPLVRKDQEAKNGIVHLIDRVLVPPGRMGTLTIPEILVEDGRFRELATTLLQSNLVNELRLGGPYTLLAPSDESFQKISPVERARMTKDPEARLALLRHHVIPHTICAPGVIDKHKIRTLGGNHISFHCNESGTFVNDVKMTSEAMIAKNGVINLLTDVLVPERVRSVLDLAVRSDDLKTFSKLAHSTDVAQELIQANITITVFAPSDKAFRALPEERRHQLNENTDEARKLLQYHIVQGKVKTDTFSDNQKVDTIGKENQLRLKVYRRAVGVESAVITKSDNEGQNGVLHIIDKVLTPPERSTLELLEENSNFRYRTPMFTAICLQVYSRVTRKQCNGRNPSHISFTIFAPTNKAFKRMGIHEMESLMNDEKSLKKFVQNHVVDNMMSSRSFRSRLFYDVHTEHEMVKVHKRKGHLMVNNAHIIEPDLVTKDGIVHCIDNVLMPKHHRHL</sequence>
<dbReference type="SUPFAM" id="SSF82153">
    <property type="entry name" value="FAS1 domain"/>
    <property type="match status" value="4"/>
</dbReference>
<dbReference type="InterPro" id="IPR011489">
    <property type="entry name" value="EMI_domain"/>
</dbReference>
<feature type="domain" description="FAS1" evidence="4">
    <location>
        <begin position="239"/>
        <end position="369"/>
    </location>
</feature>
<feature type="chain" id="PRO_5046372097" evidence="3">
    <location>
        <begin position="26"/>
        <end position="660"/>
    </location>
</feature>
<keyword evidence="6" id="KW-1185">Reference proteome</keyword>
<evidence type="ECO:0000256" key="2">
    <source>
        <dbReference type="ARBA" id="ARBA00023157"/>
    </source>
</evidence>
<evidence type="ECO:0000256" key="3">
    <source>
        <dbReference type="SAM" id="SignalP"/>
    </source>
</evidence>
<feature type="signal peptide" evidence="3">
    <location>
        <begin position="1"/>
        <end position="25"/>
    </location>
</feature>
<evidence type="ECO:0000256" key="1">
    <source>
        <dbReference type="ARBA" id="ARBA00022729"/>
    </source>
</evidence>
<organism evidence="6 7">
    <name type="scientific">Limulus polyphemus</name>
    <name type="common">Atlantic horseshoe crab</name>
    <dbReference type="NCBI Taxonomy" id="6850"/>
    <lineage>
        <taxon>Eukaryota</taxon>
        <taxon>Metazoa</taxon>
        <taxon>Ecdysozoa</taxon>
        <taxon>Arthropoda</taxon>
        <taxon>Chelicerata</taxon>
        <taxon>Merostomata</taxon>
        <taxon>Xiphosura</taxon>
        <taxon>Limulidae</taxon>
        <taxon>Limulus</taxon>
    </lineage>
</organism>
<dbReference type="SMART" id="SM00554">
    <property type="entry name" value="FAS1"/>
    <property type="match status" value="4"/>
</dbReference>
<dbReference type="InterPro" id="IPR050904">
    <property type="entry name" value="Adhesion/Biosynth-related"/>
</dbReference>
<feature type="domain" description="EMI" evidence="5">
    <location>
        <begin position="40"/>
        <end position="94"/>
    </location>
</feature>
<feature type="domain" description="FAS1" evidence="4">
    <location>
        <begin position="510"/>
        <end position="652"/>
    </location>
</feature>
<reference evidence="7" key="1">
    <citation type="submission" date="2025-08" db="UniProtKB">
        <authorList>
            <consortium name="RefSeq"/>
        </authorList>
    </citation>
    <scope>IDENTIFICATION</scope>
    <source>
        <tissue evidence="7">Muscle</tissue>
    </source>
</reference>
<protein>
    <submittedName>
        <fullName evidence="7">Transforming growth factor-beta-induced protein ig-h3-like</fullName>
    </submittedName>
</protein>
<dbReference type="PROSITE" id="PS50213">
    <property type="entry name" value="FAS1"/>
    <property type="match status" value="4"/>
</dbReference>
<dbReference type="PROSITE" id="PS51041">
    <property type="entry name" value="EMI"/>
    <property type="match status" value="1"/>
</dbReference>
<dbReference type="PANTHER" id="PTHR10900:SF114">
    <property type="entry name" value="FAS1 DOMAIN-CONTAINING PROTEIN"/>
    <property type="match status" value="1"/>
</dbReference>
<dbReference type="PANTHER" id="PTHR10900">
    <property type="entry name" value="PERIOSTIN-RELATED"/>
    <property type="match status" value="1"/>
</dbReference>
<dbReference type="Pfam" id="PF02469">
    <property type="entry name" value="Fasciclin"/>
    <property type="match status" value="4"/>
</dbReference>